<dbReference type="InterPro" id="IPR036047">
    <property type="entry name" value="F-box-like_dom_sf"/>
</dbReference>
<dbReference type="AlphaFoldDB" id="A0A8A3P0K0"/>
<evidence type="ECO:0000256" key="1">
    <source>
        <dbReference type="SAM" id="MobiDB-lite"/>
    </source>
</evidence>
<dbReference type="OrthoDB" id="4200124at2759"/>
<evidence type="ECO:0000313" key="3">
    <source>
        <dbReference type="EMBL" id="QSZ29940.1"/>
    </source>
</evidence>
<evidence type="ECO:0000313" key="4">
    <source>
        <dbReference type="Proteomes" id="UP000672032"/>
    </source>
</evidence>
<dbReference type="EMBL" id="CP063405">
    <property type="protein sequence ID" value="QSZ29940.1"/>
    <property type="molecule type" value="Genomic_DNA"/>
</dbReference>
<organism evidence="3 4">
    <name type="scientific">Monilinia vaccinii-corymbosi</name>
    <dbReference type="NCBI Taxonomy" id="61207"/>
    <lineage>
        <taxon>Eukaryota</taxon>
        <taxon>Fungi</taxon>
        <taxon>Dikarya</taxon>
        <taxon>Ascomycota</taxon>
        <taxon>Pezizomycotina</taxon>
        <taxon>Leotiomycetes</taxon>
        <taxon>Helotiales</taxon>
        <taxon>Sclerotiniaceae</taxon>
        <taxon>Monilinia</taxon>
    </lineage>
</organism>
<feature type="compositionally biased region" description="Polar residues" evidence="1">
    <location>
        <begin position="447"/>
        <end position="457"/>
    </location>
</feature>
<evidence type="ECO:0000259" key="2">
    <source>
        <dbReference type="PROSITE" id="PS50181"/>
    </source>
</evidence>
<feature type="domain" description="F-box" evidence="2">
    <location>
        <begin position="5"/>
        <end position="50"/>
    </location>
</feature>
<keyword evidence="4" id="KW-1185">Reference proteome</keyword>
<dbReference type="SMART" id="SM00256">
    <property type="entry name" value="FBOX"/>
    <property type="match status" value="1"/>
</dbReference>
<protein>
    <recommendedName>
        <fullName evidence="2">F-box domain-containing protein</fullName>
    </recommendedName>
</protein>
<feature type="compositionally biased region" description="Polar residues" evidence="1">
    <location>
        <begin position="424"/>
        <end position="434"/>
    </location>
</feature>
<feature type="region of interest" description="Disordered" evidence="1">
    <location>
        <begin position="319"/>
        <end position="343"/>
    </location>
</feature>
<feature type="region of interest" description="Disordered" evidence="1">
    <location>
        <begin position="420"/>
        <end position="465"/>
    </location>
</feature>
<dbReference type="Gene3D" id="1.20.1280.50">
    <property type="match status" value="1"/>
</dbReference>
<accession>A0A8A3P0K0</accession>
<proteinExistence type="predicted"/>
<dbReference type="Pfam" id="PF12937">
    <property type="entry name" value="F-box-like"/>
    <property type="match status" value="1"/>
</dbReference>
<dbReference type="PROSITE" id="PS50181">
    <property type="entry name" value="FBOX"/>
    <property type="match status" value="1"/>
</dbReference>
<name>A0A8A3P0K0_9HELO</name>
<gene>
    <name evidence="3" type="ORF">DSL72_004458</name>
</gene>
<sequence>MSEENKSGFGLPSECESTILSYVPTSDLFSLSQVSKHFRDLSAAQLYRTFHIVFPDDEDHPGDNSPGNGLATRLDTFVTSDYDYARYVRKIILEPLTGGVKSENAYRSLTFNTACGRFMNTILRLTLRKAHALETFKWDIRVELSREVLKELHDIGALQNLHIRMQKGKSIYDPTKNSCSTPSPYDNPICTPSPVINGMSRTISGFKNLKSLSILDMDDLEYLSEIRACIENSSATLTSLSLSFSEELVSRSKKLPVVVIVPVDDETDTEDGFGILVENLGPDPALNATWSVANTMQTTMQRKAQEAALGEIFGIKPSDSKASANSTRLKKGEPEGEKESSRASKMFSFLKDQVANYMVENKFEMSGELEKTVLEIMAKTSETYIENLGVVSAGESKVSDTNISNQNGSNIIGINGENSESSILVNPTDKNTTTELDESEDQPSLFAETSSNTVTKGSKSKEVMDPDDIDIEEPEVEDLIDDLEIVEGDTTEPETSYKKVPTGEGDLPALKTVDETIAPELVQSSGVDSEEKVEQTVKQVNINKRKSKETDTLIVGAKEGMCEYIRRTRGLALKKFELHLIPMKYSILLKAIDIRVLESITLMSVGSQNSFWIMAAQENKIAPLPLHKIYTDNVTLAFLECVGKLAMVDELCILERKPLIKREDGITVGRATVSMEQIRRLVLKKHVSTLKVLSIHQEHTHNMEALHAWDLDPKTAVLLCRCAEKLEELAAVIETSVIHIINQNISRLKSLRALRIIDFRSADSSTWIHKEFTRFMIDSISQNPDCKLEYLAVKDEITQIYRRVKRCSLLQGRRSNASFVHGKDKVDLGPQITLDGAVEGGSDNISASTAKATGSDEIMMPTGKNVKTDQAASDKGMLDAAAAAAAAAGEILESDSDGEDGVGGWGVNHLGLKIKFRDDLHWHDVEGVRIFEKDAIWKRI</sequence>
<dbReference type="InterPro" id="IPR001810">
    <property type="entry name" value="F-box_dom"/>
</dbReference>
<reference evidence="3" key="1">
    <citation type="submission" date="2020-10" db="EMBL/GenBank/DDBJ databases">
        <title>Genome Sequence of Monilinia vaccinii-corymbosi Sheds Light on Mummy Berry Disease Infection of Blueberry and Mating Type.</title>
        <authorList>
            <person name="Yow A.G."/>
            <person name="Zhang Y."/>
            <person name="Bansal K."/>
            <person name="Eacker S.M."/>
            <person name="Sullivan S."/>
            <person name="Liachko I."/>
            <person name="Cubeta M.A."/>
            <person name="Rollins J.A."/>
            <person name="Ashrafi H."/>
        </authorList>
    </citation>
    <scope>NUCLEOTIDE SEQUENCE</scope>
    <source>
        <strain evidence="3">RL-1</strain>
    </source>
</reference>
<dbReference type="SUPFAM" id="SSF81383">
    <property type="entry name" value="F-box domain"/>
    <property type="match status" value="1"/>
</dbReference>
<feature type="compositionally biased region" description="Basic and acidic residues" evidence="1">
    <location>
        <begin position="330"/>
        <end position="342"/>
    </location>
</feature>
<dbReference type="Proteomes" id="UP000672032">
    <property type="component" value="Chromosome 1"/>
</dbReference>